<gene>
    <name evidence="2" type="ORF">F1599_13650</name>
</gene>
<dbReference type="RefSeq" id="WP_150083422.1">
    <property type="nucleotide sequence ID" value="NZ_VWRN01000035.1"/>
</dbReference>
<keyword evidence="3" id="KW-1185">Reference proteome</keyword>
<dbReference type="EMBL" id="VWRN01000035">
    <property type="protein sequence ID" value="KAA6122960.1"/>
    <property type="molecule type" value="Genomic_DNA"/>
</dbReference>
<feature type="compositionally biased region" description="Basic and acidic residues" evidence="1">
    <location>
        <begin position="24"/>
        <end position="34"/>
    </location>
</feature>
<comment type="caution">
    <text evidence="2">The sequence shown here is derived from an EMBL/GenBank/DDBJ whole genome shotgun (WGS) entry which is preliminary data.</text>
</comment>
<reference evidence="2 3" key="1">
    <citation type="submission" date="2019-09" db="EMBL/GenBank/DDBJ databases">
        <title>Isolation of a novel species in the genus Cupriavidus from patients with sepsis using whole genome sequencing.</title>
        <authorList>
            <person name="Kweon O.J."/>
            <person name="Lee M.-K."/>
        </authorList>
    </citation>
    <scope>NUCLEOTIDE SEQUENCE [LARGE SCALE GENOMIC DNA]</scope>
    <source>
        <strain evidence="2 3">MKL-01</strain>
    </source>
</reference>
<organism evidence="2 3">
    <name type="scientific">Cupriavidus cauae</name>
    <dbReference type="NCBI Taxonomy" id="2608999"/>
    <lineage>
        <taxon>Bacteria</taxon>
        <taxon>Pseudomonadati</taxon>
        <taxon>Pseudomonadota</taxon>
        <taxon>Betaproteobacteria</taxon>
        <taxon>Burkholderiales</taxon>
        <taxon>Burkholderiaceae</taxon>
        <taxon>Cupriavidus</taxon>
    </lineage>
</organism>
<feature type="region of interest" description="Disordered" evidence="1">
    <location>
        <begin position="20"/>
        <end position="40"/>
    </location>
</feature>
<proteinExistence type="predicted"/>
<feature type="compositionally biased region" description="Low complexity" evidence="1">
    <location>
        <begin position="466"/>
        <end position="489"/>
    </location>
</feature>
<evidence type="ECO:0000256" key="1">
    <source>
        <dbReference type="SAM" id="MobiDB-lite"/>
    </source>
</evidence>
<evidence type="ECO:0000313" key="3">
    <source>
        <dbReference type="Proteomes" id="UP000324324"/>
    </source>
</evidence>
<dbReference type="AlphaFoldDB" id="A0A5M8AMZ9"/>
<evidence type="ECO:0000313" key="2">
    <source>
        <dbReference type="EMBL" id="KAA6122960.1"/>
    </source>
</evidence>
<feature type="region of interest" description="Disordered" evidence="1">
    <location>
        <begin position="457"/>
        <end position="514"/>
    </location>
</feature>
<protein>
    <submittedName>
        <fullName evidence="2">Uncharacterized protein</fullName>
    </submittedName>
</protein>
<sequence length="549" mass="57258">MFPSSFPSFGRLLGQFGQPFFRSEPGRSHGDGQRAEPAPDAMHPCLALGLYQPPLPEEPVPTRVPLDAPDPASHVDAALTLLRRRTGVPLAERLATGLPSDRAAAIALLDALLTDGKPAGPLAASSPLAASEPGRRAIAQALALRDRLQSEPSADAATLQHAVDELVGTLEAIPYGREHSVLRERGDAALRAIVGGPPWDLAAMINSDRLPDRQAAARQIDMLLAHVRVLAGNSGQAPSADRFPPALRAALHRLVLEGGHGLNAAQRLALRQCPVLGPELEPMLQAGSTLSSVATDTLDRFCRHAGHCTADESQHAGDAVLLAELAALGASARKLADSARALIGDADRAGTGSDLPAADSAPESLLHDALATRLAALKPNDIANLHRWMTTPAMLALRAMVHRSARPGERHDTGTSRAASALAGQRRLLGDWLAAYDQLSALLAMRMAWQAAPAAKREAANKKTKPAAAPLPSASDAKARAAGKARASDQGLAHARQADSTSSEAPHGASSASAQAGAVAAANVLFRQLFATDPAPETPAEMPLDWVRA</sequence>
<accession>A0A5M8AMZ9</accession>
<dbReference type="Proteomes" id="UP000324324">
    <property type="component" value="Unassembled WGS sequence"/>
</dbReference>
<name>A0A5M8AMZ9_9BURK</name>